<dbReference type="AlphaFoldDB" id="A0A131XLI5"/>
<keyword evidence="3" id="KW-1015">Disulfide bond</keyword>
<sequence>ALCFAVFSRRGCCDWIAMTPGGGRCLGKSARDRFRGRGLPHYGTPLLVGILVLAACTGTTRAQGGPDDNEVDRSNTTVDNEVERSNATAESDRSSKEPNCFVPPKPGPCNGKLFRYYFHWGVGQCFRYEYSGCGGTGNNFRSKQKCMRTCWPMNYHMYCRSPVDQGPCQSWSVRFYYSAEKHYCFPFYYSGCGGNMNNFRSEQECRAICIAE</sequence>
<dbReference type="CDD" id="cd00109">
    <property type="entry name" value="Kunitz-type"/>
    <property type="match status" value="2"/>
</dbReference>
<feature type="compositionally biased region" description="Polar residues" evidence="4">
    <location>
        <begin position="74"/>
        <end position="89"/>
    </location>
</feature>
<dbReference type="SMART" id="SM00131">
    <property type="entry name" value="KU"/>
    <property type="match status" value="2"/>
</dbReference>
<dbReference type="GO" id="GO:0005615">
    <property type="term" value="C:extracellular space"/>
    <property type="evidence" value="ECO:0007669"/>
    <property type="project" value="TreeGrafter"/>
</dbReference>
<feature type="domain" description="BPTI/Kunitz inhibitor" evidence="5">
    <location>
        <begin position="159"/>
        <end position="209"/>
    </location>
</feature>
<organism evidence="6">
    <name type="scientific">Hyalomma excavatum</name>
    <dbReference type="NCBI Taxonomy" id="257692"/>
    <lineage>
        <taxon>Eukaryota</taxon>
        <taxon>Metazoa</taxon>
        <taxon>Ecdysozoa</taxon>
        <taxon>Arthropoda</taxon>
        <taxon>Chelicerata</taxon>
        <taxon>Arachnida</taxon>
        <taxon>Acari</taxon>
        <taxon>Parasitiformes</taxon>
        <taxon>Ixodida</taxon>
        <taxon>Ixodoidea</taxon>
        <taxon>Ixodidae</taxon>
        <taxon>Hyalomminae</taxon>
        <taxon>Hyalomma</taxon>
    </lineage>
</organism>
<evidence type="ECO:0000313" key="6">
    <source>
        <dbReference type="EMBL" id="JAP66998.1"/>
    </source>
</evidence>
<dbReference type="GO" id="GO:0004867">
    <property type="term" value="F:serine-type endopeptidase inhibitor activity"/>
    <property type="evidence" value="ECO:0007669"/>
    <property type="project" value="UniProtKB-KW"/>
</dbReference>
<dbReference type="Gene3D" id="4.10.410.10">
    <property type="entry name" value="Pancreatic trypsin inhibitor Kunitz domain"/>
    <property type="match status" value="2"/>
</dbReference>
<dbReference type="PANTHER" id="PTHR10083:SF374">
    <property type="entry name" value="BPTI_KUNITZ INHIBITOR DOMAIN-CONTAINING PROTEIN"/>
    <property type="match status" value="1"/>
</dbReference>
<dbReference type="InterPro" id="IPR020901">
    <property type="entry name" value="Prtase_inh_Kunz-CS"/>
</dbReference>
<dbReference type="Pfam" id="PF00014">
    <property type="entry name" value="Kunitz_BPTI"/>
    <property type="match status" value="2"/>
</dbReference>
<evidence type="ECO:0000256" key="1">
    <source>
        <dbReference type="ARBA" id="ARBA00022690"/>
    </source>
</evidence>
<feature type="region of interest" description="Disordered" evidence="4">
    <location>
        <begin position="61"/>
        <end position="99"/>
    </location>
</feature>
<dbReference type="InterPro" id="IPR050098">
    <property type="entry name" value="TFPI/VKTCI-like"/>
</dbReference>
<feature type="domain" description="BPTI/Kunitz inhibitor" evidence="5">
    <location>
        <begin position="100"/>
        <end position="150"/>
    </location>
</feature>
<proteinExistence type="evidence at transcript level"/>
<dbReference type="PROSITE" id="PS50279">
    <property type="entry name" value="BPTI_KUNITZ_2"/>
    <property type="match status" value="2"/>
</dbReference>
<accession>A0A131XLI5</accession>
<evidence type="ECO:0000259" key="5">
    <source>
        <dbReference type="PROSITE" id="PS50279"/>
    </source>
</evidence>
<dbReference type="SUPFAM" id="SSF57362">
    <property type="entry name" value="BPTI-like"/>
    <property type="match status" value="2"/>
</dbReference>
<dbReference type="EMBL" id="GEFH01001583">
    <property type="protein sequence ID" value="JAP66998.1"/>
    <property type="molecule type" value="mRNA"/>
</dbReference>
<evidence type="ECO:0000256" key="3">
    <source>
        <dbReference type="ARBA" id="ARBA00023157"/>
    </source>
</evidence>
<evidence type="ECO:0000256" key="4">
    <source>
        <dbReference type="SAM" id="MobiDB-lite"/>
    </source>
</evidence>
<dbReference type="PRINTS" id="PR00759">
    <property type="entry name" value="BASICPTASE"/>
</dbReference>
<keyword evidence="2" id="KW-0722">Serine protease inhibitor</keyword>
<dbReference type="InterPro" id="IPR002223">
    <property type="entry name" value="Kunitz_BPTI"/>
</dbReference>
<reference evidence="6" key="1">
    <citation type="journal article" date="2017" name="Ticks Tick Borne Dis.">
        <title>An insight into the sialome of Hyalomma excavatum.</title>
        <authorList>
            <person name="Ribeiro J.M."/>
            <person name="Slovak M."/>
            <person name="Francischetti I.M."/>
        </authorList>
    </citation>
    <scope>NUCLEOTIDE SEQUENCE</scope>
    <source>
        <strain evidence="6">Samish</strain>
        <tissue evidence="6">Salivary glands</tissue>
    </source>
</reference>
<keyword evidence="1" id="KW-0646">Protease inhibitor</keyword>
<dbReference type="PROSITE" id="PS00280">
    <property type="entry name" value="BPTI_KUNITZ_1"/>
    <property type="match status" value="1"/>
</dbReference>
<dbReference type="InterPro" id="IPR036880">
    <property type="entry name" value="Kunitz_BPTI_sf"/>
</dbReference>
<protein>
    <submittedName>
        <fullName evidence="6">Putative tick kunitz 90</fullName>
    </submittedName>
</protein>
<name>A0A131XLI5_9ACAR</name>
<dbReference type="PANTHER" id="PTHR10083">
    <property type="entry name" value="KUNITZ-TYPE PROTEASE INHIBITOR-RELATED"/>
    <property type="match status" value="1"/>
</dbReference>
<feature type="non-terminal residue" evidence="6">
    <location>
        <position position="1"/>
    </location>
</feature>
<evidence type="ECO:0000256" key="2">
    <source>
        <dbReference type="ARBA" id="ARBA00022900"/>
    </source>
</evidence>